<evidence type="ECO:0008006" key="4">
    <source>
        <dbReference type="Google" id="ProtNLM"/>
    </source>
</evidence>
<gene>
    <name evidence="2" type="ORF">CLHOM_34440</name>
</gene>
<feature type="compositionally biased region" description="Low complexity" evidence="1">
    <location>
        <begin position="1"/>
        <end position="13"/>
    </location>
</feature>
<evidence type="ECO:0000256" key="1">
    <source>
        <dbReference type="SAM" id="MobiDB-lite"/>
    </source>
</evidence>
<reference evidence="3" key="1">
    <citation type="submission" date="2015-08" db="EMBL/GenBank/DDBJ databases">
        <title>Genome sequence of the strict anaerobe Clostridium homopropionicum LuHBu1 (DSM 5847T).</title>
        <authorList>
            <person name="Poehlein A."/>
            <person name="Beck M."/>
            <person name="Schiel-Bengelsdorf B."/>
            <person name="Bengelsdorf F.R."/>
            <person name="Daniel R."/>
            <person name="Duerre P."/>
        </authorList>
    </citation>
    <scope>NUCLEOTIDE SEQUENCE [LARGE SCALE GENOMIC DNA]</scope>
    <source>
        <strain evidence="3">DSM 5847</strain>
    </source>
</reference>
<accession>A0A0L6Z6E5</accession>
<evidence type="ECO:0000313" key="3">
    <source>
        <dbReference type="Proteomes" id="UP000037043"/>
    </source>
</evidence>
<feature type="region of interest" description="Disordered" evidence="1">
    <location>
        <begin position="1"/>
        <end position="20"/>
    </location>
</feature>
<sequence>MIPIISINPRNSSDLPQPSGFTDDKIRTITERTNNIVKNPLGLSTLKINKTTALKAELILAGITQLIALIISYKINKKHRILSIKSLIA</sequence>
<evidence type="ECO:0000313" key="2">
    <source>
        <dbReference type="EMBL" id="KOA18542.1"/>
    </source>
</evidence>
<name>A0A0L6Z6E5_9CLOT</name>
<proteinExistence type="predicted"/>
<keyword evidence="3" id="KW-1185">Reference proteome</keyword>
<protein>
    <recommendedName>
        <fullName evidence="4">Transposase</fullName>
    </recommendedName>
</protein>
<organism evidence="2 3">
    <name type="scientific">Clostridium homopropionicum DSM 5847</name>
    <dbReference type="NCBI Taxonomy" id="1121318"/>
    <lineage>
        <taxon>Bacteria</taxon>
        <taxon>Bacillati</taxon>
        <taxon>Bacillota</taxon>
        <taxon>Clostridia</taxon>
        <taxon>Eubacteriales</taxon>
        <taxon>Clostridiaceae</taxon>
        <taxon>Clostridium</taxon>
    </lineage>
</organism>
<dbReference type="Proteomes" id="UP000037043">
    <property type="component" value="Unassembled WGS sequence"/>
</dbReference>
<dbReference type="AlphaFoldDB" id="A0A0L6Z6E5"/>
<comment type="caution">
    <text evidence="2">The sequence shown here is derived from an EMBL/GenBank/DDBJ whole genome shotgun (WGS) entry which is preliminary data.</text>
</comment>
<dbReference type="PATRIC" id="fig|1121318.3.peg.3442"/>
<dbReference type="RefSeq" id="WP_052222877.1">
    <property type="nucleotide sequence ID" value="NZ_LHUR01000042.1"/>
</dbReference>
<dbReference type="EMBL" id="LHUR01000042">
    <property type="protein sequence ID" value="KOA18542.1"/>
    <property type="molecule type" value="Genomic_DNA"/>
</dbReference>